<dbReference type="EMBL" id="CAJMXA010002793">
    <property type="protein sequence ID" value="CAE6487364.1"/>
    <property type="molecule type" value="Genomic_DNA"/>
</dbReference>
<accession>A0A8H3CKV1</accession>
<proteinExistence type="predicted"/>
<name>A0A8H3CKV1_9AGAM</name>
<evidence type="ECO:0000313" key="2">
    <source>
        <dbReference type="Proteomes" id="UP000663853"/>
    </source>
</evidence>
<evidence type="ECO:0000313" key="1">
    <source>
        <dbReference type="EMBL" id="CAE6487364.1"/>
    </source>
</evidence>
<comment type="caution">
    <text evidence="1">The sequence shown here is derived from an EMBL/GenBank/DDBJ whole genome shotgun (WGS) entry which is preliminary data.</text>
</comment>
<dbReference type="AlphaFoldDB" id="A0A8H3CKV1"/>
<dbReference type="Proteomes" id="UP000663853">
    <property type="component" value="Unassembled WGS sequence"/>
</dbReference>
<reference evidence="1" key="1">
    <citation type="submission" date="2021-01" db="EMBL/GenBank/DDBJ databases">
        <authorList>
            <person name="Kaushik A."/>
        </authorList>
    </citation>
    <scope>NUCLEOTIDE SEQUENCE</scope>
    <source>
        <strain evidence="1">AG6-10EEA</strain>
    </source>
</reference>
<sequence>MTPCQLTEKTLCENTTPDGLTTQALEWLIQHSRREVVDEAIKAISRADLDVNGWALLAQGSLISVVAQKFTSICNGMLGRGHETKRQENQSNASLYGRALVNIVQHAGLKRASFNGTTGYNTSEEIDSQVITLDEEQVQAVESGLRRLALTGDCTISAYAIAGLSSWYTSTSRSNQTRDKWKTTLNKLIDLLSQVVDADNHRRPQALYPDDDVLVELVQTLAVEISHWRWELSKQEMIKLLKSLISLYYTSLLEGPTRTGMSAALAVLALLFNDYQEISLQEVNDSQPAEIFLKDAMEVYKQRTHDYTTRYGDFHVHTSKPERAKRRPWRAQSTAILCATNQEYLDRYSNELLLFGLAGLLDSFSELQLEAITDSEVYSVATLVATQLVRIPITFQSQTATLPWVLPSTFDLKLYLVDVITRVINPSPGPGVDSREIFVLRAN</sequence>
<protein>
    <submittedName>
        <fullName evidence="1">Uncharacterized protein</fullName>
    </submittedName>
</protein>
<organism evidence="1 2">
    <name type="scientific">Rhizoctonia solani</name>
    <dbReference type="NCBI Taxonomy" id="456999"/>
    <lineage>
        <taxon>Eukaryota</taxon>
        <taxon>Fungi</taxon>
        <taxon>Dikarya</taxon>
        <taxon>Basidiomycota</taxon>
        <taxon>Agaricomycotina</taxon>
        <taxon>Agaricomycetes</taxon>
        <taxon>Cantharellales</taxon>
        <taxon>Ceratobasidiaceae</taxon>
        <taxon>Rhizoctonia</taxon>
    </lineage>
</organism>
<gene>
    <name evidence="1" type="ORF">RDB_LOCUS97086</name>
</gene>